<reference evidence="2 3" key="1">
    <citation type="journal article" date="2014" name="Mol. Plant">
        <title>Chromosome Scale Genome Assembly and Transcriptome Profiling of Nannochloropsis gaditana in Nitrogen Depletion.</title>
        <authorList>
            <person name="Corteggiani Carpinelli E."/>
            <person name="Telatin A."/>
            <person name="Vitulo N."/>
            <person name="Forcato C."/>
            <person name="D'Angelo M."/>
            <person name="Schiavon R."/>
            <person name="Vezzi A."/>
            <person name="Giacometti G.M."/>
            <person name="Morosinotto T."/>
            <person name="Valle G."/>
        </authorList>
    </citation>
    <scope>NUCLEOTIDE SEQUENCE [LARGE SCALE GENOMIC DNA]</scope>
    <source>
        <strain evidence="2 3">B-31</strain>
    </source>
</reference>
<dbReference type="EMBL" id="AZIL01001311">
    <property type="protein sequence ID" value="EWM24192.1"/>
    <property type="molecule type" value="Genomic_DNA"/>
</dbReference>
<keyword evidence="2" id="KW-0969">Cilium</keyword>
<dbReference type="PANTHER" id="PTHR13371:SF0">
    <property type="entry name" value="CENTROSOMAL PROTEIN OF 104 KDA"/>
    <property type="match status" value="1"/>
</dbReference>
<dbReference type="SUPFAM" id="SSF49785">
    <property type="entry name" value="Galactose-binding domain-like"/>
    <property type="match status" value="1"/>
</dbReference>
<gene>
    <name evidence="2" type="ORF">Naga_100325g6</name>
</gene>
<keyword evidence="2" id="KW-0966">Cell projection</keyword>
<dbReference type="Pfam" id="PF21038">
    <property type="entry name" value="CEP104_N"/>
    <property type="match status" value="1"/>
</dbReference>
<proteinExistence type="predicted"/>
<evidence type="ECO:0000313" key="3">
    <source>
        <dbReference type="Proteomes" id="UP000019335"/>
    </source>
</evidence>
<name>W7TD54_9STRA</name>
<comment type="caution">
    <text evidence="2">The sequence shown here is derived from an EMBL/GenBank/DDBJ whole genome shotgun (WGS) entry which is preliminary data.</text>
</comment>
<keyword evidence="2" id="KW-0282">Flagellum</keyword>
<dbReference type="GO" id="GO:0005929">
    <property type="term" value="C:cilium"/>
    <property type="evidence" value="ECO:0007669"/>
    <property type="project" value="TreeGrafter"/>
</dbReference>
<dbReference type="Proteomes" id="UP000019335">
    <property type="component" value="Chromosome 14"/>
</dbReference>
<feature type="domain" description="Centrosomal protein CEP104 N-terminal" evidence="1">
    <location>
        <begin position="32"/>
        <end position="78"/>
    </location>
</feature>
<keyword evidence="3" id="KW-1185">Reference proteome</keyword>
<protein>
    <submittedName>
        <fullName evidence="2">Flagellar associated protein</fullName>
    </submittedName>
</protein>
<evidence type="ECO:0000313" key="2">
    <source>
        <dbReference type="EMBL" id="EWM24192.1"/>
    </source>
</evidence>
<accession>W7TD54</accession>
<dbReference type="OrthoDB" id="66599at2759"/>
<sequence length="80" mass="9028">MSKIRFQVVYASGQDPEHPAEELNVHSPATEGWQSPRFCDYPQELGLFLLDTPCHLSRVQILSHQSKIATKVELFVGDGF</sequence>
<evidence type="ECO:0000259" key="1">
    <source>
        <dbReference type="Pfam" id="PF21038"/>
    </source>
</evidence>
<dbReference type="InterPro" id="IPR052607">
    <property type="entry name" value="CEP104-like"/>
</dbReference>
<dbReference type="InterPro" id="IPR048739">
    <property type="entry name" value="CEP104_N"/>
</dbReference>
<organism evidence="2 3">
    <name type="scientific">Nannochloropsis gaditana</name>
    <dbReference type="NCBI Taxonomy" id="72520"/>
    <lineage>
        <taxon>Eukaryota</taxon>
        <taxon>Sar</taxon>
        <taxon>Stramenopiles</taxon>
        <taxon>Ochrophyta</taxon>
        <taxon>Eustigmatophyceae</taxon>
        <taxon>Eustigmatales</taxon>
        <taxon>Monodopsidaceae</taxon>
        <taxon>Nannochloropsis</taxon>
    </lineage>
</organism>
<dbReference type="PANTHER" id="PTHR13371">
    <property type="entry name" value="GLYCINE-, GLUTAMATE-, THIENYLCYCLOHEXYLPIPERIDINE-BINDING PROTEIN"/>
    <property type="match status" value="1"/>
</dbReference>
<dbReference type="InterPro" id="IPR008979">
    <property type="entry name" value="Galactose-bd-like_sf"/>
</dbReference>
<dbReference type="AlphaFoldDB" id="W7TD54"/>